<sequence>MTDMETVLDSNNNPLEERIRELEERVRQEHDLYLRALADFDNYRRRIDRERTNTVSTAKREILLPLLEVLDGLELALHHAEDAASPLTQGVRAIQRRFLSLLEHHKVETIQSVGEPFDPRVHEAIDSVPSEEHPSGTIVEEVQRGYRLGDDLLRPARVRVAA</sequence>
<dbReference type="Gene3D" id="3.90.20.20">
    <property type="match status" value="1"/>
</dbReference>
<dbReference type="GO" id="GO:0005737">
    <property type="term" value="C:cytoplasm"/>
    <property type="evidence" value="ECO:0007669"/>
    <property type="project" value="UniProtKB-SubCell"/>
</dbReference>
<dbReference type="HAMAP" id="MF_01151">
    <property type="entry name" value="GrpE"/>
    <property type="match status" value="1"/>
</dbReference>
<comment type="caution">
    <text evidence="13">The sequence shown here is derived from an EMBL/GenBank/DDBJ whole genome shotgun (WGS) entry which is preliminary data.</text>
</comment>
<dbReference type="FunFam" id="2.30.22.10:FF:000001">
    <property type="entry name" value="Protein GrpE"/>
    <property type="match status" value="1"/>
</dbReference>
<evidence type="ECO:0000313" key="14">
    <source>
        <dbReference type="Proteomes" id="UP000290253"/>
    </source>
</evidence>
<evidence type="ECO:0000256" key="1">
    <source>
        <dbReference type="ARBA" id="ARBA00004496"/>
    </source>
</evidence>
<dbReference type="OrthoDB" id="9812586at2"/>
<dbReference type="InterPro" id="IPR013805">
    <property type="entry name" value="GrpE_CC"/>
</dbReference>
<evidence type="ECO:0000256" key="12">
    <source>
        <dbReference type="RuleBase" id="RU004478"/>
    </source>
</evidence>
<evidence type="ECO:0000313" key="13">
    <source>
        <dbReference type="EMBL" id="RXS92803.1"/>
    </source>
</evidence>
<evidence type="ECO:0000256" key="9">
    <source>
        <dbReference type="ARBA" id="ARBA00076414"/>
    </source>
</evidence>
<keyword evidence="14" id="KW-1185">Reference proteome</keyword>
<dbReference type="GO" id="GO:0042803">
    <property type="term" value="F:protein homodimerization activity"/>
    <property type="evidence" value="ECO:0007669"/>
    <property type="project" value="InterPro"/>
</dbReference>
<keyword evidence="4 10" id="KW-0963">Cytoplasm</keyword>
<dbReference type="AlphaFoldDB" id="A0A4Q1S783"/>
<gene>
    <name evidence="10 13" type="primary">grpE</name>
    <name evidence="13" type="ORF">ESZ00_19940</name>
</gene>
<reference evidence="13 14" key="1">
    <citation type="journal article" date="2016" name="Int. J. Syst. Evol. Microbiol.">
        <title>Acidipila dinghuensis sp. nov., an acidobacterium isolated from forest soil.</title>
        <authorList>
            <person name="Jiang Y.W."/>
            <person name="Wang J."/>
            <person name="Chen M.H."/>
            <person name="Lv Y.Y."/>
            <person name="Qiu L.H."/>
        </authorList>
    </citation>
    <scope>NUCLEOTIDE SEQUENCE [LARGE SCALE GENOMIC DNA]</scope>
    <source>
        <strain evidence="13 14">DHOF10</strain>
    </source>
</reference>
<evidence type="ECO:0000256" key="10">
    <source>
        <dbReference type="HAMAP-Rule" id="MF_01151"/>
    </source>
</evidence>
<dbReference type="Gene3D" id="2.30.22.10">
    <property type="entry name" value="Head domain of nucleotide exchange factor GrpE"/>
    <property type="match status" value="1"/>
</dbReference>
<dbReference type="InterPro" id="IPR000740">
    <property type="entry name" value="GrpE"/>
</dbReference>
<protein>
    <recommendedName>
        <fullName evidence="8 10">Protein GrpE</fullName>
    </recommendedName>
    <alternativeName>
        <fullName evidence="9 10">HSP-70 cofactor</fullName>
    </alternativeName>
</protein>
<dbReference type="SUPFAM" id="SSF51064">
    <property type="entry name" value="Head domain of nucleotide exchange factor GrpE"/>
    <property type="match status" value="1"/>
</dbReference>
<dbReference type="PRINTS" id="PR00773">
    <property type="entry name" value="GRPEPROTEIN"/>
</dbReference>
<name>A0A4Q1S783_9BACT</name>
<comment type="similarity">
    <text evidence="2 10 12">Belongs to the GrpE family.</text>
</comment>
<dbReference type="EMBL" id="SDMK01000007">
    <property type="protein sequence ID" value="RXS92803.1"/>
    <property type="molecule type" value="Genomic_DNA"/>
</dbReference>
<dbReference type="GO" id="GO:0051082">
    <property type="term" value="F:unfolded protein binding"/>
    <property type="evidence" value="ECO:0007669"/>
    <property type="project" value="TreeGrafter"/>
</dbReference>
<comment type="subunit">
    <text evidence="3 10">Homodimer.</text>
</comment>
<keyword evidence="5 10" id="KW-0346">Stress response</keyword>
<evidence type="ECO:0000256" key="6">
    <source>
        <dbReference type="ARBA" id="ARBA00023186"/>
    </source>
</evidence>
<dbReference type="SUPFAM" id="SSF58014">
    <property type="entry name" value="Coiled-coil domain of nucleotide exchange factor GrpE"/>
    <property type="match status" value="1"/>
</dbReference>
<accession>A0A4Q1S783</accession>
<dbReference type="GO" id="GO:0051087">
    <property type="term" value="F:protein-folding chaperone binding"/>
    <property type="evidence" value="ECO:0007669"/>
    <property type="project" value="InterPro"/>
</dbReference>
<dbReference type="PROSITE" id="PS01071">
    <property type="entry name" value="GRPE"/>
    <property type="match status" value="1"/>
</dbReference>
<dbReference type="CDD" id="cd00446">
    <property type="entry name" value="GrpE"/>
    <property type="match status" value="1"/>
</dbReference>
<organism evidence="13 14">
    <name type="scientific">Silvibacterium dinghuense</name>
    <dbReference type="NCBI Taxonomy" id="1560006"/>
    <lineage>
        <taxon>Bacteria</taxon>
        <taxon>Pseudomonadati</taxon>
        <taxon>Acidobacteriota</taxon>
        <taxon>Terriglobia</taxon>
        <taxon>Terriglobales</taxon>
        <taxon>Acidobacteriaceae</taxon>
        <taxon>Silvibacterium</taxon>
    </lineage>
</organism>
<keyword evidence="6 10" id="KW-0143">Chaperone</keyword>
<dbReference type="InterPro" id="IPR009012">
    <property type="entry name" value="GrpE_head"/>
</dbReference>
<comment type="subcellular location">
    <subcellularLocation>
        <location evidence="1 10">Cytoplasm</location>
    </subcellularLocation>
</comment>
<dbReference type="PANTHER" id="PTHR21237:SF23">
    <property type="entry name" value="GRPE PROTEIN HOMOLOG, MITOCHONDRIAL"/>
    <property type="match status" value="1"/>
</dbReference>
<evidence type="ECO:0000256" key="3">
    <source>
        <dbReference type="ARBA" id="ARBA00011738"/>
    </source>
</evidence>
<evidence type="ECO:0000256" key="8">
    <source>
        <dbReference type="ARBA" id="ARBA00072274"/>
    </source>
</evidence>
<dbReference type="GO" id="GO:0000774">
    <property type="term" value="F:adenyl-nucleotide exchange factor activity"/>
    <property type="evidence" value="ECO:0007669"/>
    <property type="project" value="InterPro"/>
</dbReference>
<evidence type="ECO:0000256" key="2">
    <source>
        <dbReference type="ARBA" id="ARBA00009054"/>
    </source>
</evidence>
<dbReference type="PANTHER" id="PTHR21237">
    <property type="entry name" value="GRPE PROTEIN"/>
    <property type="match status" value="1"/>
</dbReference>
<dbReference type="Pfam" id="PF01025">
    <property type="entry name" value="GrpE"/>
    <property type="match status" value="1"/>
</dbReference>
<dbReference type="Proteomes" id="UP000290253">
    <property type="component" value="Unassembled WGS sequence"/>
</dbReference>
<evidence type="ECO:0000256" key="4">
    <source>
        <dbReference type="ARBA" id="ARBA00022490"/>
    </source>
</evidence>
<evidence type="ECO:0000256" key="5">
    <source>
        <dbReference type="ARBA" id="ARBA00023016"/>
    </source>
</evidence>
<proteinExistence type="inferred from homology"/>
<comment type="function">
    <text evidence="7 10 11">Participates actively in the response to hyperosmotic and heat shock by preventing the aggregation of stress-denatured proteins, in association with DnaK and GrpE. It is the nucleotide exchange factor for DnaK and may function as a thermosensor. Unfolded proteins bind initially to DnaJ; upon interaction with the DnaJ-bound protein, DnaK hydrolyzes its bound ATP, resulting in the formation of a stable complex. GrpE releases ADP from DnaK; ATP binding to DnaK triggers the release of the substrate protein, thus completing the reaction cycle. Several rounds of ATP-dependent interactions between DnaJ, DnaK and GrpE are required for fully efficient folding.</text>
</comment>
<evidence type="ECO:0000256" key="7">
    <source>
        <dbReference type="ARBA" id="ARBA00053401"/>
    </source>
</evidence>
<dbReference type="GO" id="GO:0006457">
    <property type="term" value="P:protein folding"/>
    <property type="evidence" value="ECO:0007669"/>
    <property type="project" value="InterPro"/>
</dbReference>
<evidence type="ECO:0000256" key="11">
    <source>
        <dbReference type="RuleBase" id="RU000639"/>
    </source>
</evidence>